<dbReference type="InParanoid" id="A0A3N4LBI7"/>
<protein>
    <recommendedName>
        <fullName evidence="9">Ribosomal RNA-processing protein 40</fullName>
    </recommendedName>
</protein>
<organism evidence="7 8">
    <name type="scientific">Terfezia boudieri ATCC MYA-4762</name>
    <dbReference type="NCBI Taxonomy" id="1051890"/>
    <lineage>
        <taxon>Eukaryota</taxon>
        <taxon>Fungi</taxon>
        <taxon>Dikarya</taxon>
        <taxon>Ascomycota</taxon>
        <taxon>Pezizomycotina</taxon>
        <taxon>Pezizomycetes</taxon>
        <taxon>Pezizales</taxon>
        <taxon>Pezizaceae</taxon>
        <taxon>Terfezia</taxon>
    </lineage>
</organism>
<dbReference type="GO" id="GO:0071034">
    <property type="term" value="P:CUT catabolic process"/>
    <property type="evidence" value="ECO:0007669"/>
    <property type="project" value="TreeGrafter"/>
</dbReference>
<keyword evidence="4" id="KW-0694">RNA-binding</keyword>
<dbReference type="Gene3D" id="3.30.1370.10">
    <property type="entry name" value="K Homology domain, type 1"/>
    <property type="match status" value="1"/>
</dbReference>
<dbReference type="EMBL" id="ML121575">
    <property type="protein sequence ID" value="RPB20240.1"/>
    <property type="molecule type" value="Genomic_DNA"/>
</dbReference>
<keyword evidence="2" id="KW-0963">Cytoplasm</keyword>
<gene>
    <name evidence="7" type="ORF">L211DRAFT_858826</name>
</gene>
<dbReference type="AlphaFoldDB" id="A0A3N4LBI7"/>
<dbReference type="InterPro" id="IPR026699">
    <property type="entry name" value="Exosome_RNA_bind1/RRP40/RRP4"/>
</dbReference>
<evidence type="ECO:0000313" key="8">
    <source>
        <dbReference type="Proteomes" id="UP000267821"/>
    </source>
</evidence>
<dbReference type="FunFam" id="2.40.50.140:FF:000127">
    <property type="entry name" value="Exosome complex component RRP40"/>
    <property type="match status" value="1"/>
</dbReference>
<dbReference type="CDD" id="cd22526">
    <property type="entry name" value="KH-I_Rrp40"/>
    <property type="match status" value="1"/>
</dbReference>
<dbReference type="OrthoDB" id="340500at2759"/>
<dbReference type="SUPFAM" id="SSF50249">
    <property type="entry name" value="Nucleic acid-binding proteins"/>
    <property type="match status" value="1"/>
</dbReference>
<evidence type="ECO:0000259" key="5">
    <source>
        <dbReference type="Pfam" id="PF15985"/>
    </source>
</evidence>
<evidence type="ECO:0000313" key="7">
    <source>
        <dbReference type="EMBL" id="RPB20240.1"/>
    </source>
</evidence>
<dbReference type="Gene3D" id="2.40.50.100">
    <property type="match status" value="1"/>
</dbReference>
<dbReference type="STRING" id="1051890.A0A3N4LBI7"/>
<dbReference type="Pfam" id="PF21262">
    <property type="entry name" value="RRP40_S1"/>
    <property type="match status" value="1"/>
</dbReference>
<dbReference type="InterPro" id="IPR049469">
    <property type="entry name" value="RRP40_KH-I"/>
</dbReference>
<comment type="subcellular location">
    <subcellularLocation>
        <location evidence="1">Nucleus</location>
    </subcellularLocation>
</comment>
<dbReference type="InterPro" id="IPR041054">
    <property type="entry name" value="Rrp40_N_euk"/>
</dbReference>
<evidence type="ECO:0000256" key="1">
    <source>
        <dbReference type="ARBA" id="ARBA00004123"/>
    </source>
</evidence>
<evidence type="ECO:0008006" key="9">
    <source>
        <dbReference type="Google" id="ProtNLM"/>
    </source>
</evidence>
<proteinExistence type="predicted"/>
<dbReference type="GO" id="GO:0000176">
    <property type="term" value="C:nuclear exosome (RNase complex)"/>
    <property type="evidence" value="ECO:0007669"/>
    <property type="project" value="TreeGrafter"/>
</dbReference>
<sequence length="272" mass="29720">MFADEPPENLVLPGDTLPIPLPAPTAKGAAMKVGPGLAHIPPDTIIPVIAGELNVDEKKRMIWVESDGKRYTPHLHDPVIAIINRSSSDFYHCTIPHSRSTTALLPHLAFENATKKTRPQLNPGCVVYARISLASKHMDPELECFDAATSKAGGFGELKGGMLFDVSLGMARRLLGDGKKLRQLKIRQGLVRAEGETGKKVKGAMCSGLEVVEELGQRLGFEIAVGRNGKVWVDSEDVRTTLCCGRCIVESEFLTGEEQRRLVREKIKEFGL</sequence>
<dbReference type="Pfam" id="PF15985">
    <property type="entry name" value="KH_6"/>
    <property type="match status" value="1"/>
</dbReference>
<dbReference type="GO" id="GO:0071035">
    <property type="term" value="P:nuclear polyadenylation-dependent rRNA catabolic process"/>
    <property type="evidence" value="ECO:0007669"/>
    <property type="project" value="TreeGrafter"/>
</dbReference>
<keyword evidence="8" id="KW-1185">Reference proteome</keyword>
<evidence type="ECO:0000256" key="3">
    <source>
        <dbReference type="ARBA" id="ARBA00022835"/>
    </source>
</evidence>
<dbReference type="PANTHER" id="PTHR21321">
    <property type="entry name" value="PNAS-3 RELATED"/>
    <property type="match status" value="1"/>
</dbReference>
<dbReference type="Proteomes" id="UP000267821">
    <property type="component" value="Unassembled WGS sequence"/>
</dbReference>
<dbReference type="GO" id="GO:0003723">
    <property type="term" value="F:RNA binding"/>
    <property type="evidence" value="ECO:0007669"/>
    <property type="project" value="UniProtKB-KW"/>
</dbReference>
<dbReference type="GO" id="GO:0034475">
    <property type="term" value="P:U4 snRNA 3'-end processing"/>
    <property type="evidence" value="ECO:0007669"/>
    <property type="project" value="TreeGrafter"/>
</dbReference>
<evidence type="ECO:0000256" key="2">
    <source>
        <dbReference type="ARBA" id="ARBA00022490"/>
    </source>
</evidence>
<reference evidence="7 8" key="1">
    <citation type="journal article" date="2018" name="Nat. Ecol. Evol.">
        <title>Pezizomycetes genomes reveal the molecular basis of ectomycorrhizal truffle lifestyle.</title>
        <authorList>
            <person name="Murat C."/>
            <person name="Payen T."/>
            <person name="Noel B."/>
            <person name="Kuo A."/>
            <person name="Morin E."/>
            <person name="Chen J."/>
            <person name="Kohler A."/>
            <person name="Krizsan K."/>
            <person name="Balestrini R."/>
            <person name="Da Silva C."/>
            <person name="Montanini B."/>
            <person name="Hainaut M."/>
            <person name="Levati E."/>
            <person name="Barry K.W."/>
            <person name="Belfiori B."/>
            <person name="Cichocki N."/>
            <person name="Clum A."/>
            <person name="Dockter R.B."/>
            <person name="Fauchery L."/>
            <person name="Guy J."/>
            <person name="Iotti M."/>
            <person name="Le Tacon F."/>
            <person name="Lindquist E.A."/>
            <person name="Lipzen A."/>
            <person name="Malagnac F."/>
            <person name="Mello A."/>
            <person name="Molinier V."/>
            <person name="Miyauchi S."/>
            <person name="Poulain J."/>
            <person name="Riccioni C."/>
            <person name="Rubini A."/>
            <person name="Sitrit Y."/>
            <person name="Splivallo R."/>
            <person name="Traeger S."/>
            <person name="Wang M."/>
            <person name="Zifcakova L."/>
            <person name="Wipf D."/>
            <person name="Zambonelli A."/>
            <person name="Paolocci F."/>
            <person name="Nowrousian M."/>
            <person name="Ottonello S."/>
            <person name="Baldrian P."/>
            <person name="Spatafora J.W."/>
            <person name="Henrissat B."/>
            <person name="Nagy L.G."/>
            <person name="Aury J.M."/>
            <person name="Wincker P."/>
            <person name="Grigoriev I.V."/>
            <person name="Bonfante P."/>
            <person name="Martin F.M."/>
        </authorList>
    </citation>
    <scope>NUCLEOTIDE SEQUENCE [LARGE SCALE GENOMIC DNA]</scope>
    <source>
        <strain evidence="7 8">ATCC MYA-4762</strain>
    </source>
</reference>
<dbReference type="InterPro" id="IPR036612">
    <property type="entry name" value="KH_dom_type_1_sf"/>
</dbReference>
<dbReference type="FunCoup" id="A0A3N4LBI7">
    <property type="interactions" value="798"/>
</dbReference>
<dbReference type="SUPFAM" id="SSF54791">
    <property type="entry name" value="Eukaryotic type KH-domain (KH-domain type I)"/>
    <property type="match status" value="1"/>
</dbReference>
<evidence type="ECO:0000256" key="4">
    <source>
        <dbReference type="ARBA" id="ARBA00022884"/>
    </source>
</evidence>
<name>A0A3N4LBI7_9PEZI</name>
<dbReference type="InterPro" id="IPR012340">
    <property type="entry name" value="NA-bd_OB-fold"/>
</dbReference>
<evidence type="ECO:0000259" key="6">
    <source>
        <dbReference type="Pfam" id="PF18311"/>
    </source>
</evidence>
<accession>A0A3N4LBI7</accession>
<dbReference type="GO" id="GO:0071038">
    <property type="term" value="P:TRAMP-dependent tRNA surveillance pathway"/>
    <property type="evidence" value="ECO:0007669"/>
    <property type="project" value="TreeGrafter"/>
</dbReference>
<dbReference type="Pfam" id="PF18311">
    <property type="entry name" value="Rrp40_N"/>
    <property type="match status" value="1"/>
</dbReference>
<feature type="domain" description="Exosome complex exonuclease Rrp40 N-terminal" evidence="6">
    <location>
        <begin position="32"/>
        <end position="70"/>
    </location>
</feature>
<feature type="domain" description="K Homology" evidence="5">
    <location>
        <begin position="211"/>
        <end position="238"/>
    </location>
</feature>
<dbReference type="GO" id="GO:0071051">
    <property type="term" value="P:poly(A)-dependent snoRNA 3'-end processing"/>
    <property type="evidence" value="ECO:0007669"/>
    <property type="project" value="TreeGrafter"/>
</dbReference>
<dbReference type="InterPro" id="IPR004088">
    <property type="entry name" value="KH_dom_type_1"/>
</dbReference>
<dbReference type="GO" id="GO:0000467">
    <property type="term" value="P:exonucleolytic trimming to generate mature 3'-end of 5.8S rRNA from tricistronic rRNA transcript (SSU-rRNA, 5.8S rRNA, LSU-rRNA)"/>
    <property type="evidence" value="ECO:0007669"/>
    <property type="project" value="TreeGrafter"/>
</dbReference>
<dbReference type="PANTHER" id="PTHR21321:SF1">
    <property type="entry name" value="EXOSOME COMPLEX COMPONENT RRP40"/>
    <property type="match status" value="1"/>
</dbReference>
<dbReference type="GO" id="GO:0000177">
    <property type="term" value="C:cytoplasmic exosome (RNase complex)"/>
    <property type="evidence" value="ECO:0007669"/>
    <property type="project" value="TreeGrafter"/>
</dbReference>
<dbReference type="Gene3D" id="2.40.50.140">
    <property type="entry name" value="Nucleic acid-binding proteins"/>
    <property type="match status" value="1"/>
</dbReference>
<keyword evidence="3" id="KW-0271">Exosome</keyword>